<evidence type="ECO:0008006" key="3">
    <source>
        <dbReference type="Google" id="ProtNLM"/>
    </source>
</evidence>
<reference evidence="1" key="1">
    <citation type="submission" date="2013-04" db="EMBL/GenBank/DDBJ databases">
        <authorList>
            <person name="Qu J."/>
            <person name="Murali S.C."/>
            <person name="Bandaranaike D."/>
            <person name="Bellair M."/>
            <person name="Blankenburg K."/>
            <person name="Chao H."/>
            <person name="Dinh H."/>
            <person name="Doddapaneni H."/>
            <person name="Downs B."/>
            <person name="Dugan-Rocha S."/>
            <person name="Elkadiri S."/>
            <person name="Gnanaolivu R.D."/>
            <person name="Hernandez B."/>
            <person name="Javaid M."/>
            <person name="Jayaseelan J.C."/>
            <person name="Lee S."/>
            <person name="Li M."/>
            <person name="Ming W."/>
            <person name="Munidasa M."/>
            <person name="Muniz J."/>
            <person name="Nguyen L."/>
            <person name="Ongeri F."/>
            <person name="Osuji N."/>
            <person name="Pu L.-L."/>
            <person name="Puazo M."/>
            <person name="Qu C."/>
            <person name="Quiroz J."/>
            <person name="Raj R."/>
            <person name="Weissenberger G."/>
            <person name="Xin Y."/>
            <person name="Zou X."/>
            <person name="Han Y."/>
            <person name="Richards S."/>
            <person name="Worley K."/>
            <person name="Muzny D."/>
            <person name="Gibbs R."/>
        </authorList>
    </citation>
    <scope>NUCLEOTIDE SEQUENCE</scope>
    <source>
        <strain evidence="1">Sampled in the wild</strain>
    </source>
</reference>
<dbReference type="Proteomes" id="UP000792457">
    <property type="component" value="Unassembled WGS sequence"/>
</dbReference>
<dbReference type="EMBL" id="KZ308270">
    <property type="protein sequence ID" value="KAG8226157.1"/>
    <property type="molecule type" value="Genomic_DNA"/>
</dbReference>
<comment type="caution">
    <text evidence="1">The sequence shown here is derived from an EMBL/GenBank/DDBJ whole genome shotgun (WGS) entry which is preliminary data.</text>
</comment>
<keyword evidence="2" id="KW-1185">Reference proteome</keyword>
<sequence>MANQHHRLLNKGANLHCDLPGKNINHSTGPLQQHTCNVPPTNIWSGVNARKTQTILFIMKTTAGDPDPITVDTEKVPWNNTDIYLGVTLDRCLSLKQHAKANASKARTRGRLIHPLLQSLLLKLRTKMQLYQMTMLLYASPAWSGFLTRNSWDILGKTERTILRTIHAPRMDLLK</sequence>
<name>A0A8K0K0Q8_LADFU</name>
<organism evidence="1 2">
    <name type="scientific">Ladona fulva</name>
    <name type="common">Scarce chaser dragonfly</name>
    <name type="synonym">Libellula fulva</name>
    <dbReference type="NCBI Taxonomy" id="123851"/>
    <lineage>
        <taxon>Eukaryota</taxon>
        <taxon>Metazoa</taxon>
        <taxon>Ecdysozoa</taxon>
        <taxon>Arthropoda</taxon>
        <taxon>Hexapoda</taxon>
        <taxon>Insecta</taxon>
        <taxon>Pterygota</taxon>
        <taxon>Palaeoptera</taxon>
        <taxon>Odonata</taxon>
        <taxon>Epiprocta</taxon>
        <taxon>Anisoptera</taxon>
        <taxon>Libelluloidea</taxon>
        <taxon>Libellulidae</taxon>
        <taxon>Ladona</taxon>
    </lineage>
</organism>
<proteinExistence type="predicted"/>
<evidence type="ECO:0000313" key="2">
    <source>
        <dbReference type="Proteomes" id="UP000792457"/>
    </source>
</evidence>
<dbReference type="OrthoDB" id="412981at2759"/>
<reference evidence="1" key="2">
    <citation type="submission" date="2017-10" db="EMBL/GenBank/DDBJ databases">
        <title>Ladona fulva Genome sequencing and assembly.</title>
        <authorList>
            <person name="Murali S."/>
            <person name="Richards S."/>
            <person name="Bandaranaike D."/>
            <person name="Bellair M."/>
            <person name="Blankenburg K."/>
            <person name="Chao H."/>
            <person name="Dinh H."/>
            <person name="Doddapaneni H."/>
            <person name="Dugan-Rocha S."/>
            <person name="Elkadiri S."/>
            <person name="Gnanaolivu R."/>
            <person name="Hernandez B."/>
            <person name="Skinner E."/>
            <person name="Javaid M."/>
            <person name="Lee S."/>
            <person name="Li M."/>
            <person name="Ming W."/>
            <person name="Munidasa M."/>
            <person name="Muniz J."/>
            <person name="Nguyen L."/>
            <person name="Hughes D."/>
            <person name="Osuji N."/>
            <person name="Pu L.-L."/>
            <person name="Puazo M."/>
            <person name="Qu C."/>
            <person name="Quiroz J."/>
            <person name="Raj R."/>
            <person name="Weissenberger G."/>
            <person name="Xin Y."/>
            <person name="Zou X."/>
            <person name="Han Y."/>
            <person name="Worley K."/>
            <person name="Muzny D."/>
            <person name="Gibbs R."/>
        </authorList>
    </citation>
    <scope>NUCLEOTIDE SEQUENCE</scope>
    <source>
        <strain evidence="1">Sampled in the wild</strain>
    </source>
</reference>
<gene>
    <name evidence="1" type="ORF">J437_LFUL007394</name>
</gene>
<accession>A0A8K0K0Q8</accession>
<dbReference type="AlphaFoldDB" id="A0A8K0K0Q8"/>
<evidence type="ECO:0000313" key="1">
    <source>
        <dbReference type="EMBL" id="KAG8226157.1"/>
    </source>
</evidence>
<protein>
    <recommendedName>
        <fullName evidence="3">Reverse transcriptase</fullName>
    </recommendedName>
</protein>